<dbReference type="PRINTS" id="PR00385">
    <property type="entry name" value="P450"/>
</dbReference>
<evidence type="ECO:0000256" key="7">
    <source>
        <dbReference type="SAM" id="Phobius"/>
    </source>
</evidence>
<evidence type="ECO:0000256" key="5">
    <source>
        <dbReference type="PIRSR" id="PIRSR602401-1"/>
    </source>
</evidence>
<evidence type="ECO:0008006" key="10">
    <source>
        <dbReference type="Google" id="ProtNLM"/>
    </source>
</evidence>
<dbReference type="InterPro" id="IPR050121">
    <property type="entry name" value="Cytochrome_P450_monoxygenase"/>
</dbReference>
<evidence type="ECO:0000256" key="4">
    <source>
        <dbReference type="ARBA" id="ARBA00023004"/>
    </source>
</evidence>
<evidence type="ECO:0000256" key="1">
    <source>
        <dbReference type="ARBA" id="ARBA00001971"/>
    </source>
</evidence>
<dbReference type="OrthoDB" id="3945418at2759"/>
<protein>
    <recommendedName>
        <fullName evidence="10">Trichodiene oxygenase</fullName>
    </recommendedName>
</protein>
<dbReference type="KEGG" id="pfy:PFICI_06526"/>
<comment type="similarity">
    <text evidence="6">Belongs to the cytochrome P450 family.</text>
</comment>
<keyword evidence="4 5" id="KW-0408">Iron</keyword>
<dbReference type="HOGENOM" id="CLU_001570_14_4_1"/>
<dbReference type="AlphaFoldDB" id="W3X660"/>
<sequence length="521" mass="59121">MGSIVRTAQDGLAAVLSPVNLISLAGLYLAYRVAVALYNISPLHPLYKFPGPKLAAMGYFYEGYYDFWLGGRYGHEIRRMHKVYGPIVRINPDELHCNDPNFTDEIYAGGGRVRDKWQHFLNTSSGPITVGTFSTRFHESHRVRRGAMAKYFSRGQMLKLEHEVYDFVQRTIDKVLRTKGPFNVKDVFDCFTADIISQYAFGEPMGFVDQEGWTPNFGTWVAPFFDTVYMMRHVPVMRSLVGLAPMFANYMGEDVKALFHELGVNIPGYIQKALDNKEDGRVFADLISSPLLPDSDKTMYRLSGQGFDLLSAGTETTAATLTCIVYWLLAKPTIYTKLMEELKGTDPNNLKWTELEQKPYLWAVIHEALRHMPGISHRQVSIQGPTRVAREETLIYKNEAGDIEYVIPKNTPVGMTSKINHSNESLFPDPDGFLPERWLLENGQQNYSLEKYLISFSRGSRICLGMHLAYCELYLMTVAMALRVLPKAKLYETTIEDIKYDHDAVVPHTTKGSIAVRIELS</sequence>
<keyword evidence="9" id="KW-1185">Reference proteome</keyword>
<keyword evidence="3 5" id="KW-0479">Metal-binding</keyword>
<feature type="binding site" description="axial binding residue" evidence="5">
    <location>
        <position position="463"/>
    </location>
    <ligand>
        <name>heme</name>
        <dbReference type="ChEBI" id="CHEBI:30413"/>
    </ligand>
    <ligandPart>
        <name>Fe</name>
        <dbReference type="ChEBI" id="CHEBI:18248"/>
    </ligandPart>
</feature>
<dbReference type="RefSeq" id="XP_007833298.1">
    <property type="nucleotide sequence ID" value="XM_007835107.1"/>
</dbReference>
<dbReference type="Pfam" id="PF00067">
    <property type="entry name" value="p450"/>
    <property type="match status" value="1"/>
</dbReference>
<evidence type="ECO:0000313" key="9">
    <source>
        <dbReference type="Proteomes" id="UP000030651"/>
    </source>
</evidence>
<dbReference type="Proteomes" id="UP000030651">
    <property type="component" value="Unassembled WGS sequence"/>
</dbReference>
<comment type="cofactor">
    <cofactor evidence="1 5">
        <name>heme</name>
        <dbReference type="ChEBI" id="CHEBI:30413"/>
    </cofactor>
</comment>
<dbReference type="EMBL" id="KI912112">
    <property type="protein sequence ID" value="ETS81524.1"/>
    <property type="molecule type" value="Genomic_DNA"/>
</dbReference>
<dbReference type="CDD" id="cd11062">
    <property type="entry name" value="CYP58-like"/>
    <property type="match status" value="1"/>
</dbReference>
<dbReference type="Gene3D" id="1.10.630.10">
    <property type="entry name" value="Cytochrome P450"/>
    <property type="match status" value="1"/>
</dbReference>
<dbReference type="InterPro" id="IPR001128">
    <property type="entry name" value="Cyt_P450"/>
</dbReference>
<keyword evidence="2 5" id="KW-0349">Heme</keyword>
<dbReference type="OMA" id="HIFRHIP"/>
<evidence type="ECO:0000313" key="8">
    <source>
        <dbReference type="EMBL" id="ETS81524.1"/>
    </source>
</evidence>
<dbReference type="GO" id="GO:0004497">
    <property type="term" value="F:monooxygenase activity"/>
    <property type="evidence" value="ECO:0007669"/>
    <property type="project" value="UniProtKB-KW"/>
</dbReference>
<dbReference type="GeneID" id="19271539"/>
<dbReference type="PANTHER" id="PTHR24305:SF147">
    <property type="entry name" value="P450, PUTATIVE (EUROFUNG)-RELATED"/>
    <property type="match status" value="1"/>
</dbReference>
<keyword evidence="6" id="KW-0503">Monooxygenase</keyword>
<feature type="transmembrane region" description="Helical" evidence="7">
    <location>
        <begin position="12"/>
        <end position="31"/>
    </location>
</feature>
<evidence type="ECO:0000256" key="2">
    <source>
        <dbReference type="ARBA" id="ARBA00022617"/>
    </source>
</evidence>
<name>W3X660_PESFW</name>
<dbReference type="InterPro" id="IPR036396">
    <property type="entry name" value="Cyt_P450_sf"/>
</dbReference>
<dbReference type="GO" id="GO:0016705">
    <property type="term" value="F:oxidoreductase activity, acting on paired donors, with incorporation or reduction of molecular oxygen"/>
    <property type="evidence" value="ECO:0007669"/>
    <property type="project" value="InterPro"/>
</dbReference>
<keyword evidence="6" id="KW-0560">Oxidoreductase</keyword>
<keyword evidence="7" id="KW-0812">Transmembrane</keyword>
<dbReference type="InterPro" id="IPR002401">
    <property type="entry name" value="Cyt_P450_E_grp-I"/>
</dbReference>
<dbReference type="PROSITE" id="PS00086">
    <property type="entry name" value="CYTOCHROME_P450"/>
    <property type="match status" value="1"/>
</dbReference>
<dbReference type="PRINTS" id="PR00463">
    <property type="entry name" value="EP450I"/>
</dbReference>
<reference evidence="9" key="1">
    <citation type="journal article" date="2015" name="BMC Genomics">
        <title>Genomic and transcriptomic analysis of the endophytic fungus Pestalotiopsis fici reveals its lifestyle and high potential for synthesis of natural products.</title>
        <authorList>
            <person name="Wang X."/>
            <person name="Zhang X."/>
            <person name="Liu L."/>
            <person name="Xiang M."/>
            <person name="Wang W."/>
            <person name="Sun X."/>
            <person name="Che Y."/>
            <person name="Guo L."/>
            <person name="Liu G."/>
            <person name="Guo L."/>
            <person name="Wang C."/>
            <person name="Yin W.B."/>
            <person name="Stadler M."/>
            <person name="Zhang X."/>
            <person name="Liu X."/>
        </authorList>
    </citation>
    <scope>NUCLEOTIDE SEQUENCE [LARGE SCALE GENOMIC DNA]</scope>
    <source>
        <strain evidence="9">W106-1 / CGMCC3.15140</strain>
    </source>
</reference>
<keyword evidence="7" id="KW-1133">Transmembrane helix</keyword>
<dbReference type="eggNOG" id="KOG0156">
    <property type="taxonomic scope" value="Eukaryota"/>
</dbReference>
<dbReference type="InParanoid" id="W3X660"/>
<proteinExistence type="inferred from homology"/>
<dbReference type="InterPro" id="IPR017972">
    <property type="entry name" value="Cyt_P450_CS"/>
</dbReference>
<evidence type="ECO:0000256" key="3">
    <source>
        <dbReference type="ARBA" id="ARBA00022723"/>
    </source>
</evidence>
<organism evidence="8 9">
    <name type="scientific">Pestalotiopsis fici (strain W106-1 / CGMCC3.15140)</name>
    <dbReference type="NCBI Taxonomy" id="1229662"/>
    <lineage>
        <taxon>Eukaryota</taxon>
        <taxon>Fungi</taxon>
        <taxon>Dikarya</taxon>
        <taxon>Ascomycota</taxon>
        <taxon>Pezizomycotina</taxon>
        <taxon>Sordariomycetes</taxon>
        <taxon>Xylariomycetidae</taxon>
        <taxon>Amphisphaeriales</taxon>
        <taxon>Sporocadaceae</taxon>
        <taxon>Pestalotiopsis</taxon>
    </lineage>
</organism>
<gene>
    <name evidence="8" type="ORF">PFICI_06526</name>
</gene>
<keyword evidence="7" id="KW-0472">Membrane</keyword>
<dbReference type="GO" id="GO:0020037">
    <property type="term" value="F:heme binding"/>
    <property type="evidence" value="ECO:0007669"/>
    <property type="project" value="InterPro"/>
</dbReference>
<dbReference type="GO" id="GO:0005506">
    <property type="term" value="F:iron ion binding"/>
    <property type="evidence" value="ECO:0007669"/>
    <property type="project" value="InterPro"/>
</dbReference>
<dbReference type="PANTHER" id="PTHR24305">
    <property type="entry name" value="CYTOCHROME P450"/>
    <property type="match status" value="1"/>
</dbReference>
<dbReference type="SUPFAM" id="SSF48264">
    <property type="entry name" value="Cytochrome P450"/>
    <property type="match status" value="1"/>
</dbReference>
<evidence type="ECO:0000256" key="6">
    <source>
        <dbReference type="RuleBase" id="RU000461"/>
    </source>
</evidence>
<accession>W3X660</accession>